<dbReference type="InParanoid" id="A0A369JFK7"/>
<dbReference type="FunCoup" id="A0A369JFK7">
    <property type="interactions" value="69"/>
</dbReference>
<dbReference type="InterPro" id="IPR015940">
    <property type="entry name" value="UBA"/>
</dbReference>
<dbReference type="EMBL" id="LUEZ02000071">
    <property type="protein sequence ID" value="RDB20082.1"/>
    <property type="molecule type" value="Genomic_DNA"/>
</dbReference>
<feature type="compositionally biased region" description="Polar residues" evidence="1">
    <location>
        <begin position="173"/>
        <end position="183"/>
    </location>
</feature>
<dbReference type="GO" id="GO:0005737">
    <property type="term" value="C:cytoplasm"/>
    <property type="evidence" value="ECO:0007669"/>
    <property type="project" value="TreeGrafter"/>
</dbReference>
<feature type="compositionally biased region" description="Polar residues" evidence="1">
    <location>
        <begin position="375"/>
        <end position="386"/>
    </location>
</feature>
<name>A0A369JFK7_HYPMA</name>
<protein>
    <submittedName>
        <fullName evidence="3">UBA domain-containing protein 7</fullName>
    </submittedName>
</protein>
<feature type="compositionally biased region" description="Polar residues" evidence="1">
    <location>
        <begin position="297"/>
        <end position="309"/>
    </location>
</feature>
<dbReference type="PROSITE" id="PS50030">
    <property type="entry name" value="UBA"/>
    <property type="match status" value="1"/>
</dbReference>
<dbReference type="InterPro" id="IPR009060">
    <property type="entry name" value="UBA-like_sf"/>
</dbReference>
<proteinExistence type="predicted"/>
<feature type="compositionally biased region" description="Low complexity" evidence="1">
    <location>
        <begin position="209"/>
        <end position="222"/>
    </location>
</feature>
<feature type="compositionally biased region" description="Polar residues" evidence="1">
    <location>
        <begin position="45"/>
        <end position="87"/>
    </location>
</feature>
<keyword evidence="4" id="KW-1185">Reference proteome</keyword>
<evidence type="ECO:0000313" key="3">
    <source>
        <dbReference type="EMBL" id="RDB20082.1"/>
    </source>
</evidence>
<feature type="region of interest" description="Disordered" evidence="1">
    <location>
        <begin position="491"/>
        <end position="572"/>
    </location>
</feature>
<dbReference type="Gene3D" id="1.25.40.10">
    <property type="entry name" value="Tetratricopeptide repeat domain"/>
    <property type="match status" value="1"/>
</dbReference>
<dbReference type="Gene3D" id="1.10.8.10">
    <property type="entry name" value="DNA helicase RuvA subunit, C-terminal domain"/>
    <property type="match status" value="1"/>
</dbReference>
<organism evidence="3 4">
    <name type="scientific">Hypsizygus marmoreus</name>
    <name type="common">White beech mushroom</name>
    <name type="synonym">Agaricus marmoreus</name>
    <dbReference type="NCBI Taxonomy" id="39966"/>
    <lineage>
        <taxon>Eukaryota</taxon>
        <taxon>Fungi</taxon>
        <taxon>Dikarya</taxon>
        <taxon>Basidiomycota</taxon>
        <taxon>Agaricomycotina</taxon>
        <taxon>Agaricomycetes</taxon>
        <taxon>Agaricomycetidae</taxon>
        <taxon>Agaricales</taxon>
        <taxon>Tricholomatineae</taxon>
        <taxon>Lyophyllaceae</taxon>
        <taxon>Hypsizygus</taxon>
    </lineage>
</organism>
<dbReference type="GO" id="GO:0030276">
    <property type="term" value="F:clathrin binding"/>
    <property type="evidence" value="ECO:0007669"/>
    <property type="project" value="TreeGrafter"/>
</dbReference>
<evidence type="ECO:0000259" key="2">
    <source>
        <dbReference type="PROSITE" id="PS50030"/>
    </source>
</evidence>
<evidence type="ECO:0000256" key="1">
    <source>
        <dbReference type="SAM" id="MobiDB-lite"/>
    </source>
</evidence>
<dbReference type="SUPFAM" id="SSF48452">
    <property type="entry name" value="TPR-like"/>
    <property type="match status" value="1"/>
</dbReference>
<feature type="compositionally biased region" description="Basic residues" evidence="1">
    <location>
        <begin position="752"/>
        <end position="765"/>
    </location>
</feature>
<feature type="compositionally biased region" description="Pro residues" evidence="1">
    <location>
        <begin position="558"/>
        <end position="571"/>
    </location>
</feature>
<feature type="domain" description="UBA" evidence="2">
    <location>
        <begin position="311"/>
        <end position="353"/>
    </location>
</feature>
<dbReference type="PANTHER" id="PTHR23172:SF19">
    <property type="entry name" value="J DOMAIN-CONTAINING PROTEIN"/>
    <property type="match status" value="1"/>
</dbReference>
<feature type="region of interest" description="Disordered" evidence="1">
    <location>
        <begin position="354"/>
        <end position="406"/>
    </location>
</feature>
<gene>
    <name evidence="3" type="primary">ucp7</name>
    <name evidence="3" type="ORF">Hypma_013103</name>
</gene>
<feature type="region of interest" description="Disordered" evidence="1">
    <location>
        <begin position="1"/>
        <end position="95"/>
    </location>
</feature>
<feature type="compositionally biased region" description="Acidic residues" evidence="1">
    <location>
        <begin position="246"/>
        <end position="257"/>
    </location>
</feature>
<feature type="compositionally biased region" description="Polar residues" evidence="1">
    <location>
        <begin position="1"/>
        <end position="16"/>
    </location>
</feature>
<feature type="region of interest" description="Disordered" evidence="1">
    <location>
        <begin position="169"/>
        <end position="315"/>
    </location>
</feature>
<dbReference type="SUPFAM" id="SSF46565">
    <property type="entry name" value="Chaperone J-domain"/>
    <property type="match status" value="1"/>
</dbReference>
<evidence type="ECO:0000313" key="4">
    <source>
        <dbReference type="Proteomes" id="UP000076154"/>
    </source>
</evidence>
<dbReference type="OrthoDB" id="1717591at2759"/>
<comment type="caution">
    <text evidence="3">The sequence shown here is derived from an EMBL/GenBank/DDBJ whole genome shotgun (WGS) entry which is preliminary data.</text>
</comment>
<dbReference type="AlphaFoldDB" id="A0A369JFK7"/>
<sequence length="891" mass="95556">MSDSFADLWNSTAPSKPQQPPQRLGSITPGNTSLPTRPKQDVFSLLSSAASSTPNSRPITPSTTGYNSSQQRLTTPNPITKPTSSSGGDAFSGLLSGSLSTANGSARMTIAERAAEVERQKLESLRRHHQHVKTQAPSAWDGLDTLVKSTTPVPAQPSAVATNLDDDWGFDSLLSQEPATQPDTIKPTPPPVDYWTGNLPTAPDHLITSQPWGSTASSSSQSPPLPERKRSDSPGDFDFGNREDALLDDDSNDEDDILGALSKPVDSISRRKSPLNHNGSRHDTPSPPPPPRHPSSVTNNNNNKASSRPVSPPPHILGQIVEMGFSVQQARIALASTDTGLDVQAALETLLSNGAGASSSSSIPTSQPQSPDFPSGQQPRSATRLMQQHDRDIPSPSNSQADRDRDRNIQEQADKLLAQASEIGLSMFSKASSFWKEGKERVQKAYVERTAAVAGVGVGVGSVSTPGGGGRPKWMQETTVVASASAAVVHDDGWNDTHGDSSAFSDDVLPPRPKPKRRPAAEPSKPQPKPADLFSDAPVAYVSPFRRGKSQQPAAALTPPPPPRPTSPIRPVPRQNLITASASSISRSAQHKDAGAAKFKLGQYADAEASYTAAIACLPASHLLLVPLYNNRSLMRLKTGDHTGAIDDATAAIEIVGLNYHPAKEARVERREDGAEVELGDALVKALKRRAEAWEGREKWDEARRDWEVLAAMEWAPGGVRGEAVRGAGRCRRMGQAAVQSPDETRPPAQKPKPKPKPKPAHVRRPAAAVVPSQALENLRTASNVAEAEDQQRYELKDSVDARLIAWKGGKETNIRALLGSLDAVLWPELGLQKVGMADLVSPSQVKIRYTRTIAKLHPDKLHASNTTVEQRMIANGVFGALNEAWNAFKQ</sequence>
<dbReference type="InterPro" id="IPR019734">
    <property type="entry name" value="TPR_rpt"/>
</dbReference>
<dbReference type="InterPro" id="IPR036869">
    <property type="entry name" value="J_dom_sf"/>
</dbReference>
<dbReference type="PANTHER" id="PTHR23172">
    <property type="entry name" value="AUXILIN/CYCLIN G-ASSOCIATED KINASE-RELATED"/>
    <property type="match status" value="1"/>
</dbReference>
<dbReference type="Gene3D" id="1.10.287.110">
    <property type="entry name" value="DnaJ domain"/>
    <property type="match status" value="1"/>
</dbReference>
<dbReference type="GO" id="GO:0031982">
    <property type="term" value="C:vesicle"/>
    <property type="evidence" value="ECO:0007669"/>
    <property type="project" value="TreeGrafter"/>
</dbReference>
<feature type="compositionally biased region" description="Basic and acidic residues" evidence="1">
    <location>
        <begin position="226"/>
        <end position="245"/>
    </location>
</feature>
<accession>A0A369JFK7</accession>
<dbReference type="Proteomes" id="UP000076154">
    <property type="component" value="Unassembled WGS sequence"/>
</dbReference>
<feature type="region of interest" description="Disordered" evidence="1">
    <location>
        <begin position="731"/>
        <end position="767"/>
    </location>
</feature>
<reference evidence="3" key="1">
    <citation type="submission" date="2018-04" db="EMBL/GenBank/DDBJ databases">
        <title>Whole genome sequencing of Hypsizygus marmoreus.</title>
        <authorList>
            <person name="Choi I.-G."/>
            <person name="Min B."/>
            <person name="Kim J.-G."/>
            <person name="Kim S."/>
            <person name="Oh Y.-L."/>
            <person name="Kong W.-S."/>
            <person name="Park H."/>
            <person name="Jeong J."/>
            <person name="Song E.-S."/>
        </authorList>
    </citation>
    <scope>NUCLEOTIDE SEQUENCE [LARGE SCALE GENOMIC DNA]</scope>
    <source>
        <strain evidence="3">51987-8</strain>
    </source>
</reference>
<dbReference type="SMART" id="SM00028">
    <property type="entry name" value="TPR"/>
    <property type="match status" value="2"/>
</dbReference>
<dbReference type="GO" id="GO:0072583">
    <property type="term" value="P:clathrin-dependent endocytosis"/>
    <property type="evidence" value="ECO:0007669"/>
    <property type="project" value="TreeGrafter"/>
</dbReference>
<dbReference type="InterPro" id="IPR011990">
    <property type="entry name" value="TPR-like_helical_dom_sf"/>
</dbReference>
<dbReference type="FunFam" id="1.10.287.110:FF:000002">
    <property type="entry name" value="putative tyrosine-protein phosphatase auxilin isoform X2"/>
    <property type="match status" value="1"/>
</dbReference>
<dbReference type="STRING" id="39966.A0A369JFK7"/>
<feature type="compositionally biased region" description="Low complexity" evidence="1">
    <location>
        <begin position="354"/>
        <end position="370"/>
    </location>
</feature>
<dbReference type="GO" id="GO:0072318">
    <property type="term" value="P:clathrin coat disassembly"/>
    <property type="evidence" value="ECO:0007669"/>
    <property type="project" value="TreeGrafter"/>
</dbReference>
<dbReference type="SUPFAM" id="SSF46934">
    <property type="entry name" value="UBA-like"/>
    <property type="match status" value="1"/>
</dbReference>